<dbReference type="InterPro" id="IPR006073">
    <property type="entry name" value="GTP-bd"/>
</dbReference>
<evidence type="ECO:0000256" key="1">
    <source>
        <dbReference type="ARBA" id="ARBA00011043"/>
    </source>
</evidence>
<keyword evidence="2 10" id="KW-0963">Cytoplasm</keyword>
<dbReference type="PANTHER" id="PTHR42714:SF2">
    <property type="entry name" value="TRNA MODIFICATION GTPASE GTPBP3, MITOCHONDRIAL"/>
    <property type="match status" value="1"/>
</dbReference>
<keyword evidence="6 10" id="KW-0378">Hydrolase</keyword>
<dbReference type="InterPro" id="IPR025867">
    <property type="entry name" value="MnmE_helical"/>
</dbReference>
<evidence type="ECO:0000256" key="2">
    <source>
        <dbReference type="ARBA" id="ARBA00022490"/>
    </source>
</evidence>
<dbReference type="GO" id="GO:0046872">
    <property type="term" value="F:metal ion binding"/>
    <property type="evidence" value="ECO:0007669"/>
    <property type="project" value="UniProtKB-KW"/>
</dbReference>
<dbReference type="InterPro" id="IPR031168">
    <property type="entry name" value="G_TrmE"/>
</dbReference>
<name>A0A7T0BZ91_9BACT</name>
<keyword evidence="4 10" id="KW-0479">Metal-binding</keyword>
<gene>
    <name evidence="10 13" type="primary">mnmE</name>
    <name evidence="10" type="synonym">trmE</name>
    <name evidence="13" type="ORF">G3M70_02535</name>
</gene>
<dbReference type="Gene3D" id="3.40.50.300">
    <property type="entry name" value="P-loop containing nucleotide triphosphate hydrolases"/>
    <property type="match status" value="1"/>
</dbReference>
<dbReference type="Gene3D" id="3.30.1360.120">
    <property type="entry name" value="Probable tRNA modification gtpase trme, domain 1"/>
    <property type="match status" value="1"/>
</dbReference>
<comment type="subunit">
    <text evidence="10">Homodimer. Heterotetramer of two MnmE and two MnmG subunits.</text>
</comment>
<dbReference type="GO" id="GO:0002098">
    <property type="term" value="P:tRNA wobble uridine modification"/>
    <property type="evidence" value="ECO:0007669"/>
    <property type="project" value="TreeGrafter"/>
</dbReference>
<comment type="function">
    <text evidence="10">Exhibits a very high intrinsic GTPase hydrolysis rate. Involved in the addition of a carboxymethylaminomethyl (cmnm) group at the wobble position (U34) of certain tRNAs, forming tRNA-cmnm(5)s(2)U34.</text>
</comment>
<dbReference type="Proteomes" id="UP000594688">
    <property type="component" value="Chromosome"/>
</dbReference>
<dbReference type="NCBIfam" id="TIGR00450">
    <property type="entry name" value="mnmE_trmE_thdF"/>
    <property type="match status" value="1"/>
</dbReference>
<dbReference type="KEGG" id="nli:G3M70_02535"/>
<dbReference type="EC" id="3.6.-.-" evidence="10"/>
<dbReference type="InterPro" id="IPR027368">
    <property type="entry name" value="MnmE_dom2"/>
</dbReference>
<evidence type="ECO:0000313" key="14">
    <source>
        <dbReference type="Proteomes" id="UP000594688"/>
    </source>
</evidence>
<comment type="cofactor">
    <cofactor evidence="10">
        <name>K(+)</name>
        <dbReference type="ChEBI" id="CHEBI:29103"/>
    </cofactor>
    <text evidence="10">Binds 1 potassium ion per subunit.</text>
</comment>
<protein>
    <recommendedName>
        <fullName evidence="10">tRNA modification GTPase MnmE</fullName>
        <ecNumber evidence="10">3.6.-.-</ecNumber>
    </recommendedName>
</protein>
<feature type="binding site" evidence="10">
    <location>
        <position position="86"/>
    </location>
    <ligand>
        <name>(6S)-5-formyl-5,6,7,8-tetrahydrofolate</name>
        <dbReference type="ChEBI" id="CHEBI:57457"/>
    </ligand>
</feature>
<evidence type="ECO:0000256" key="4">
    <source>
        <dbReference type="ARBA" id="ARBA00022723"/>
    </source>
</evidence>
<evidence type="ECO:0000256" key="11">
    <source>
        <dbReference type="RuleBase" id="RU003313"/>
    </source>
</evidence>
<keyword evidence="9 10" id="KW-0342">GTP-binding</keyword>
<dbReference type="HAMAP" id="MF_00379">
    <property type="entry name" value="GTPase_MnmE"/>
    <property type="match status" value="1"/>
</dbReference>
<feature type="binding site" evidence="10">
    <location>
        <begin position="275"/>
        <end position="278"/>
    </location>
    <ligand>
        <name>GTP</name>
        <dbReference type="ChEBI" id="CHEBI:37565"/>
    </ligand>
</feature>
<reference evidence="13 14" key="1">
    <citation type="submission" date="2020-02" db="EMBL/GenBank/DDBJ databases">
        <title>Genomic and physiological characterization of two novel Nitrospinaceae genera.</title>
        <authorList>
            <person name="Mueller A.J."/>
            <person name="Jung M.-Y."/>
            <person name="Strachan C.R."/>
            <person name="Herbold C.W."/>
            <person name="Kirkegaard R.H."/>
            <person name="Daims H."/>
        </authorList>
    </citation>
    <scope>NUCLEOTIDE SEQUENCE [LARGE SCALE GENOMIC DNA]</scope>
    <source>
        <strain evidence="13">EB</strain>
    </source>
</reference>
<keyword evidence="3 10" id="KW-0819">tRNA processing</keyword>
<dbReference type="GO" id="GO:0003924">
    <property type="term" value="F:GTPase activity"/>
    <property type="evidence" value="ECO:0007669"/>
    <property type="project" value="UniProtKB-UniRule"/>
</dbReference>
<dbReference type="FunFam" id="3.40.50.300:FF:001376">
    <property type="entry name" value="tRNA modification GTPase MnmE"/>
    <property type="match status" value="1"/>
</dbReference>
<dbReference type="Gene3D" id="1.20.120.430">
    <property type="entry name" value="tRNA modification GTPase MnmE domain 2"/>
    <property type="match status" value="1"/>
</dbReference>
<keyword evidence="7 10" id="KW-0460">Magnesium</keyword>
<dbReference type="PRINTS" id="PR00449">
    <property type="entry name" value="RASTRNSFRMNG"/>
</dbReference>
<feature type="binding site" evidence="10">
    <location>
        <position position="256"/>
    </location>
    <ligand>
        <name>Mg(2+)</name>
        <dbReference type="ChEBI" id="CHEBI:18420"/>
    </ligand>
</feature>
<comment type="caution">
    <text evidence="10">Lacks conserved residue(s) required for the propagation of feature annotation.</text>
</comment>
<evidence type="ECO:0000256" key="8">
    <source>
        <dbReference type="ARBA" id="ARBA00022958"/>
    </source>
</evidence>
<dbReference type="EMBL" id="CP048685">
    <property type="protein sequence ID" value="QPJ63684.1"/>
    <property type="molecule type" value="Genomic_DNA"/>
</dbReference>
<dbReference type="InterPro" id="IPR004520">
    <property type="entry name" value="GTPase_MnmE"/>
</dbReference>
<dbReference type="GO" id="GO:0005525">
    <property type="term" value="F:GTP binding"/>
    <property type="evidence" value="ECO:0007669"/>
    <property type="project" value="UniProtKB-UniRule"/>
</dbReference>
<evidence type="ECO:0000256" key="9">
    <source>
        <dbReference type="ARBA" id="ARBA00023134"/>
    </source>
</evidence>
<dbReference type="CDD" id="cd04164">
    <property type="entry name" value="trmE"/>
    <property type="match status" value="1"/>
</dbReference>
<accession>A0A7T0BZ91</accession>
<dbReference type="Pfam" id="PF10396">
    <property type="entry name" value="TrmE_N"/>
    <property type="match status" value="1"/>
</dbReference>
<evidence type="ECO:0000313" key="13">
    <source>
        <dbReference type="EMBL" id="QPJ63684.1"/>
    </source>
</evidence>
<evidence type="ECO:0000256" key="3">
    <source>
        <dbReference type="ARBA" id="ARBA00022694"/>
    </source>
</evidence>
<proteinExistence type="inferred from homology"/>
<evidence type="ECO:0000256" key="10">
    <source>
        <dbReference type="HAMAP-Rule" id="MF_00379"/>
    </source>
</evidence>
<dbReference type="AlphaFoldDB" id="A0A7T0BZ91"/>
<dbReference type="InterPro" id="IPR027417">
    <property type="entry name" value="P-loop_NTPase"/>
</dbReference>
<organism evidence="13 14">
    <name type="scientific">Candidatus Nitronauta litoralis</name>
    <dbReference type="NCBI Taxonomy" id="2705533"/>
    <lineage>
        <taxon>Bacteria</taxon>
        <taxon>Pseudomonadati</taxon>
        <taxon>Nitrospinota/Tectimicrobiota group</taxon>
        <taxon>Nitrospinota</taxon>
        <taxon>Nitrospinia</taxon>
        <taxon>Nitrospinales</taxon>
        <taxon>Nitrospinaceae</taxon>
        <taxon>Candidatus Nitronauta</taxon>
    </lineage>
</organism>
<sequence>MPDTIAAIATPPGEGGLHIIRLSGPDSLKILKQVFKPATGKSVETITGRRATMGTFNNPDSGDLLDTGLVTWFPGPRSFTGEDVVEISCHGGVLVSQGILQVLLHCGSRLADPGEFTRRAFVNGKLDLTQAEAVTDLIHAASERARTNALSHLQGRLSKKLEGFYDRLLGVLSHLETAIDFPEEGLEFNQKNKMRCDVQQVSDEITRLADTFKQGRIVRDGLKVVLVGKPNVGKSSLLNALLDEDRAIVTPHPGTTRDVLEERIKLKDLHLTILDTAGIREHPESIEEVGIARTRRALEQADLALVILDGSQTLDDDDRRLIEETKEINRCAIINKSDLPQTLKTDNLSASLKTEKQISLSAKIGEGLDRLKDHLYGIAAGGNLARESLIITRERHHQALTRSLESLKQVCQSLEEDQSEDLIAVDMNSALEILGSLTGKDYATDLLDQIFDDFCIGK</sequence>
<dbReference type="NCBIfam" id="NF003661">
    <property type="entry name" value="PRK05291.1-3"/>
    <property type="match status" value="1"/>
</dbReference>
<feature type="domain" description="TrmE-type G" evidence="12">
    <location>
        <begin position="221"/>
        <end position="380"/>
    </location>
</feature>
<dbReference type="Pfam" id="PF01926">
    <property type="entry name" value="MMR_HSR1"/>
    <property type="match status" value="1"/>
</dbReference>
<dbReference type="PANTHER" id="PTHR42714">
    <property type="entry name" value="TRNA MODIFICATION GTPASE GTPBP3"/>
    <property type="match status" value="1"/>
</dbReference>
<dbReference type="Pfam" id="PF12631">
    <property type="entry name" value="MnmE_helical"/>
    <property type="match status" value="1"/>
</dbReference>
<dbReference type="InterPro" id="IPR027266">
    <property type="entry name" value="TrmE/GcvT-like"/>
</dbReference>
<evidence type="ECO:0000256" key="6">
    <source>
        <dbReference type="ARBA" id="ARBA00022801"/>
    </source>
</evidence>
<keyword evidence="5 10" id="KW-0547">Nucleotide-binding</keyword>
<comment type="similarity">
    <text evidence="1 10 11">Belongs to the TRAFAC class TrmE-Era-EngA-EngB-Septin-like GTPase superfamily. TrmE GTPase family.</text>
</comment>
<feature type="binding site" evidence="10">
    <location>
        <position position="21"/>
    </location>
    <ligand>
        <name>(6S)-5-formyl-5,6,7,8-tetrahydrofolate</name>
        <dbReference type="ChEBI" id="CHEBI:57457"/>
    </ligand>
</feature>
<feature type="binding site" evidence="10">
    <location>
        <position position="458"/>
    </location>
    <ligand>
        <name>(6S)-5-formyl-5,6,7,8-tetrahydrofolate</name>
        <dbReference type="ChEBI" id="CHEBI:57457"/>
    </ligand>
</feature>
<feature type="binding site" evidence="10">
    <location>
        <begin position="231"/>
        <end position="236"/>
    </location>
    <ligand>
        <name>GTP</name>
        <dbReference type="ChEBI" id="CHEBI:37565"/>
    </ligand>
</feature>
<dbReference type="SUPFAM" id="SSF116878">
    <property type="entry name" value="TrmE connector domain"/>
    <property type="match status" value="1"/>
</dbReference>
<evidence type="ECO:0000256" key="7">
    <source>
        <dbReference type="ARBA" id="ARBA00022842"/>
    </source>
</evidence>
<dbReference type="PROSITE" id="PS51709">
    <property type="entry name" value="G_TRME"/>
    <property type="match status" value="1"/>
</dbReference>
<dbReference type="CDD" id="cd14858">
    <property type="entry name" value="TrmE_N"/>
    <property type="match status" value="1"/>
</dbReference>
<evidence type="ECO:0000259" key="12">
    <source>
        <dbReference type="PROSITE" id="PS51709"/>
    </source>
</evidence>
<dbReference type="GO" id="GO:0005829">
    <property type="term" value="C:cytosol"/>
    <property type="evidence" value="ECO:0007669"/>
    <property type="project" value="TreeGrafter"/>
</dbReference>
<feature type="binding site" evidence="10">
    <location>
        <position position="125"/>
    </location>
    <ligand>
        <name>(6S)-5-formyl-5,6,7,8-tetrahydrofolate</name>
        <dbReference type="ChEBI" id="CHEBI:57457"/>
    </ligand>
</feature>
<dbReference type="InterPro" id="IPR005225">
    <property type="entry name" value="Small_GTP-bd"/>
</dbReference>
<dbReference type="SUPFAM" id="SSF52540">
    <property type="entry name" value="P-loop containing nucleoside triphosphate hydrolases"/>
    <property type="match status" value="1"/>
</dbReference>
<feature type="binding site" evidence="10">
    <location>
        <position position="235"/>
    </location>
    <ligand>
        <name>Mg(2+)</name>
        <dbReference type="ChEBI" id="CHEBI:18420"/>
    </ligand>
</feature>
<feature type="binding site" evidence="10">
    <location>
        <begin position="250"/>
        <end position="256"/>
    </location>
    <ligand>
        <name>GTP</name>
        <dbReference type="ChEBI" id="CHEBI:37565"/>
    </ligand>
</feature>
<dbReference type="InterPro" id="IPR018948">
    <property type="entry name" value="GTP-bd_TrmE_N"/>
</dbReference>
<comment type="subcellular location">
    <subcellularLocation>
        <location evidence="10">Cytoplasm</location>
    </subcellularLocation>
</comment>
<keyword evidence="8 10" id="KW-0630">Potassium</keyword>
<evidence type="ECO:0000256" key="5">
    <source>
        <dbReference type="ARBA" id="ARBA00022741"/>
    </source>
</evidence>
<dbReference type="GO" id="GO:0030488">
    <property type="term" value="P:tRNA methylation"/>
    <property type="evidence" value="ECO:0007669"/>
    <property type="project" value="TreeGrafter"/>
</dbReference>
<dbReference type="NCBIfam" id="TIGR00231">
    <property type="entry name" value="small_GTP"/>
    <property type="match status" value="1"/>
</dbReference>